<protein>
    <recommendedName>
        <fullName evidence="2">Gins51 C-terminal domain-containing protein</fullName>
    </recommendedName>
</protein>
<sequence>MDIEKLWEILHKERNTASLQELSDNFCDEVREYIKQLKNEKGEVDERRGELVEDEIRNVRMKTEDIIQRRIGKIVKLASSGIKAVPKGMLAEEEALFAGVKGHVEEGKARLFALILGNKENKEKSEGGSEKVDEVIVGSMFKEVEASSTKAGNEELHIVRVLEDIPTFMGTDGRIYKIKKEDVIMLPKTNAEILSKRGVAVRFSGEAKKMRVGK</sequence>
<evidence type="ECO:0000256" key="1">
    <source>
        <dbReference type="SAM" id="Coils"/>
    </source>
</evidence>
<dbReference type="InterPro" id="IPR054314">
    <property type="entry name" value="Gins51_C"/>
</dbReference>
<proteinExistence type="predicted"/>
<gene>
    <name evidence="3" type="ORF">GHLBPCAD_00026</name>
</gene>
<accession>A0A7G9ZAQ3</accession>
<dbReference type="AlphaFoldDB" id="A0A7G9ZAQ3"/>
<evidence type="ECO:0000259" key="2">
    <source>
        <dbReference type="Pfam" id="PF22090"/>
    </source>
</evidence>
<feature type="coiled-coil region" evidence="1">
    <location>
        <begin position="27"/>
        <end position="54"/>
    </location>
</feature>
<name>A0A7G9ZAQ3_9EURY</name>
<dbReference type="CDD" id="cd11714">
    <property type="entry name" value="GINS_A_archaea"/>
    <property type="match status" value="1"/>
</dbReference>
<reference evidence="3" key="1">
    <citation type="submission" date="2020-06" db="EMBL/GenBank/DDBJ databases">
        <title>Unique genomic features of the anaerobic methanotrophic archaea.</title>
        <authorList>
            <person name="Chadwick G.L."/>
            <person name="Skennerton C.T."/>
            <person name="Laso-Perez R."/>
            <person name="Leu A.O."/>
            <person name="Speth D.R."/>
            <person name="Yu H."/>
            <person name="Morgan-Lang C."/>
            <person name="Hatzenpichler R."/>
            <person name="Goudeau D."/>
            <person name="Malmstrom R."/>
            <person name="Brazelton W.J."/>
            <person name="Woyke T."/>
            <person name="Hallam S.J."/>
            <person name="Tyson G.W."/>
            <person name="Wegener G."/>
            <person name="Boetius A."/>
            <person name="Orphan V."/>
        </authorList>
    </citation>
    <scope>NUCLEOTIDE SEQUENCE</scope>
</reference>
<dbReference type="EMBL" id="MT631685">
    <property type="protein sequence ID" value="QNO57337.1"/>
    <property type="molecule type" value="Genomic_DNA"/>
</dbReference>
<feature type="domain" description="Gins51 C-terminal" evidence="2">
    <location>
        <begin position="159"/>
        <end position="202"/>
    </location>
</feature>
<dbReference type="Gene3D" id="3.40.5.50">
    <property type="match status" value="1"/>
</dbReference>
<dbReference type="Gene3D" id="1.20.58.1030">
    <property type="match status" value="1"/>
</dbReference>
<evidence type="ECO:0000313" key="3">
    <source>
        <dbReference type="EMBL" id="QNO57337.1"/>
    </source>
</evidence>
<organism evidence="3">
    <name type="scientific">Candidatus Methanophaga sp. ANME-1 ERB7</name>
    <dbReference type="NCBI Taxonomy" id="2759913"/>
    <lineage>
        <taxon>Archaea</taxon>
        <taxon>Methanobacteriati</taxon>
        <taxon>Methanobacteriota</taxon>
        <taxon>Stenosarchaea group</taxon>
        <taxon>Methanomicrobia</taxon>
        <taxon>Candidatus Methanophagales</taxon>
        <taxon>Candidatus Methanophagaceae</taxon>
        <taxon>Candidatus Methanophaga</taxon>
    </lineage>
</organism>
<keyword evidence="1" id="KW-0175">Coiled coil</keyword>
<dbReference type="Pfam" id="PF22090">
    <property type="entry name" value="Gins51_C"/>
    <property type="match status" value="1"/>
</dbReference>